<dbReference type="Proteomes" id="UP001290894">
    <property type="component" value="Unassembled WGS sequence"/>
</dbReference>
<name>A0ABU5ML38_9GAMM</name>
<gene>
    <name evidence="2" type="ORF">U5F72_15820</name>
</gene>
<sequence length="131" mass="14393">MKMLALRIFGCLVGVLMVVYGVAVMDDALIETGPCRANCGLYSALIRLFGQSAYNRLMGFSWVVAGVMFIFVSVVVWHGKGSARKGVGKKRDADVDRDERMKYLRRSKSCVKALPRIASTSVPSEPRMASV</sequence>
<keyword evidence="1" id="KW-1133">Transmembrane helix</keyword>
<reference evidence="2 3" key="1">
    <citation type="submission" date="2023-12" db="EMBL/GenBank/DDBJ databases">
        <title>'Antibacterial potential of Stenotrophomonas maltophilia cystic fibrosis isolates' (manuscript under preparation).</title>
        <authorList>
            <person name="Crisan C.V."/>
            <person name="Pettis M."/>
            <person name="Goldberg J.B."/>
        </authorList>
    </citation>
    <scope>NUCLEOTIDE SEQUENCE [LARGE SCALE GENOMIC DNA]</scope>
    <source>
        <strain evidence="2 3">CCV155</strain>
    </source>
</reference>
<keyword evidence="1" id="KW-0472">Membrane</keyword>
<comment type="caution">
    <text evidence="2">The sequence shown here is derived from an EMBL/GenBank/DDBJ whole genome shotgun (WGS) entry which is preliminary data.</text>
</comment>
<dbReference type="RefSeq" id="WP_164077442.1">
    <property type="nucleotide sequence ID" value="NZ_CP196982.1"/>
</dbReference>
<evidence type="ECO:0000313" key="2">
    <source>
        <dbReference type="EMBL" id="MDZ7513282.1"/>
    </source>
</evidence>
<accession>A0ABU5ML38</accession>
<organism evidence="2 3">
    <name type="scientific">Stenotrophomonas muris</name>
    <dbReference type="NCBI Taxonomy" id="2963283"/>
    <lineage>
        <taxon>Bacteria</taxon>
        <taxon>Pseudomonadati</taxon>
        <taxon>Pseudomonadota</taxon>
        <taxon>Gammaproteobacteria</taxon>
        <taxon>Lysobacterales</taxon>
        <taxon>Lysobacteraceae</taxon>
        <taxon>Stenotrophomonas</taxon>
    </lineage>
</organism>
<protein>
    <recommendedName>
        <fullName evidence="4">Transmembrane protein</fullName>
    </recommendedName>
</protein>
<keyword evidence="3" id="KW-1185">Reference proteome</keyword>
<evidence type="ECO:0008006" key="4">
    <source>
        <dbReference type="Google" id="ProtNLM"/>
    </source>
</evidence>
<proteinExistence type="predicted"/>
<keyword evidence="1" id="KW-0812">Transmembrane</keyword>
<evidence type="ECO:0000256" key="1">
    <source>
        <dbReference type="SAM" id="Phobius"/>
    </source>
</evidence>
<evidence type="ECO:0000313" key="3">
    <source>
        <dbReference type="Proteomes" id="UP001290894"/>
    </source>
</evidence>
<feature type="transmembrane region" description="Helical" evidence="1">
    <location>
        <begin position="57"/>
        <end position="77"/>
    </location>
</feature>
<dbReference type="EMBL" id="JAXUAC010000030">
    <property type="protein sequence ID" value="MDZ7513282.1"/>
    <property type="molecule type" value="Genomic_DNA"/>
</dbReference>